<gene>
    <name evidence="6" type="ORF">OC846_001194</name>
</gene>
<keyword evidence="7" id="KW-1185">Reference proteome</keyword>
<dbReference type="GO" id="GO:0005739">
    <property type="term" value="C:mitochondrion"/>
    <property type="evidence" value="ECO:0007669"/>
    <property type="project" value="TreeGrafter"/>
</dbReference>
<feature type="region of interest" description="Disordered" evidence="4">
    <location>
        <begin position="51"/>
        <end position="71"/>
    </location>
</feature>
<evidence type="ECO:0000259" key="5">
    <source>
        <dbReference type="Pfam" id="PF03364"/>
    </source>
</evidence>
<evidence type="ECO:0000313" key="7">
    <source>
        <dbReference type="Proteomes" id="UP001176517"/>
    </source>
</evidence>
<dbReference type="Proteomes" id="UP001176517">
    <property type="component" value="Unassembled WGS sequence"/>
</dbReference>
<dbReference type="Pfam" id="PF03364">
    <property type="entry name" value="Polyketide_cyc"/>
    <property type="match status" value="1"/>
</dbReference>
<dbReference type="GO" id="GO:0045333">
    <property type="term" value="P:cellular respiration"/>
    <property type="evidence" value="ECO:0007669"/>
    <property type="project" value="InterPro"/>
</dbReference>
<dbReference type="GO" id="GO:0048039">
    <property type="term" value="F:ubiquinone binding"/>
    <property type="evidence" value="ECO:0007669"/>
    <property type="project" value="InterPro"/>
</dbReference>
<dbReference type="InterPro" id="IPR005031">
    <property type="entry name" value="COQ10_START"/>
</dbReference>
<evidence type="ECO:0000256" key="4">
    <source>
        <dbReference type="SAM" id="MobiDB-lite"/>
    </source>
</evidence>
<proteinExistence type="inferred from homology"/>
<dbReference type="InterPro" id="IPR023393">
    <property type="entry name" value="START-like_dom_sf"/>
</dbReference>
<evidence type="ECO:0000313" key="6">
    <source>
        <dbReference type="EMBL" id="KAK0556371.1"/>
    </source>
</evidence>
<feature type="compositionally biased region" description="Low complexity" evidence="4">
    <location>
        <begin position="140"/>
        <end position="164"/>
    </location>
</feature>
<name>A0AAN6GZB9_9BASI</name>
<dbReference type="EMBL" id="JAPDMZ010000016">
    <property type="protein sequence ID" value="KAK0556371.1"/>
    <property type="molecule type" value="Genomic_DNA"/>
</dbReference>
<reference evidence="6" key="1">
    <citation type="journal article" date="2023" name="PhytoFront">
        <title>Draft Genome Resources of Seven Strains of Tilletia horrida, Causal Agent of Kernel Smut of Rice.</title>
        <authorList>
            <person name="Khanal S."/>
            <person name="Antony Babu S."/>
            <person name="Zhou X.G."/>
        </authorList>
    </citation>
    <scope>NUCLEOTIDE SEQUENCE</scope>
    <source>
        <strain evidence="6">TX6</strain>
    </source>
</reference>
<dbReference type="PANTHER" id="PTHR12901">
    <property type="entry name" value="SPERM PROTEIN HOMOLOG"/>
    <property type="match status" value="1"/>
</dbReference>
<evidence type="ECO:0000256" key="2">
    <source>
        <dbReference type="ARBA" id="ARBA00011814"/>
    </source>
</evidence>
<comment type="similarity">
    <text evidence="1">Belongs to the COQ10 family.</text>
</comment>
<dbReference type="AlphaFoldDB" id="A0AAN6GZB9"/>
<dbReference type="CDD" id="cd07813">
    <property type="entry name" value="COQ10p_like"/>
    <property type="match status" value="1"/>
</dbReference>
<organism evidence="6 7">
    <name type="scientific">Tilletia horrida</name>
    <dbReference type="NCBI Taxonomy" id="155126"/>
    <lineage>
        <taxon>Eukaryota</taxon>
        <taxon>Fungi</taxon>
        <taxon>Dikarya</taxon>
        <taxon>Basidiomycota</taxon>
        <taxon>Ustilaginomycotina</taxon>
        <taxon>Exobasidiomycetes</taxon>
        <taxon>Tilletiales</taxon>
        <taxon>Tilletiaceae</taxon>
        <taxon>Tilletia</taxon>
    </lineage>
</organism>
<comment type="function">
    <text evidence="3">Required for the function of coenzyme Q in the respiratory chain. May serve as a chaperone or may be involved in the transport of Q6 from its site of synthesis to the catalytic sites of the respiratory complexes.</text>
</comment>
<evidence type="ECO:0000256" key="3">
    <source>
        <dbReference type="ARBA" id="ARBA00024947"/>
    </source>
</evidence>
<accession>A0AAN6GZB9</accession>
<protein>
    <recommendedName>
        <fullName evidence="5">Coenzyme Q-binding protein COQ10 START domain-containing protein</fullName>
    </recommendedName>
</protein>
<feature type="region of interest" description="Disordered" evidence="4">
    <location>
        <begin position="139"/>
        <end position="164"/>
    </location>
</feature>
<dbReference type="PANTHER" id="PTHR12901:SF10">
    <property type="entry name" value="COENZYME Q-BINDING PROTEIN COQ10, MITOCHONDRIAL"/>
    <property type="match status" value="1"/>
</dbReference>
<evidence type="ECO:0000256" key="1">
    <source>
        <dbReference type="ARBA" id="ARBA00006885"/>
    </source>
</evidence>
<comment type="caution">
    <text evidence="6">The sequence shown here is derived from an EMBL/GenBank/DDBJ whole genome shotgun (WGS) entry which is preliminary data.</text>
</comment>
<dbReference type="InterPro" id="IPR044996">
    <property type="entry name" value="COQ10-like"/>
</dbReference>
<feature type="domain" description="Coenzyme Q-binding protein COQ10 START" evidence="5">
    <location>
        <begin position="15"/>
        <end position="202"/>
    </location>
</feature>
<sequence>MMAYRTFTRPKTSTEELYNIVADVDSYDLFLPNCLQSRVLGPATPAYPINIPKSRRSEFSPTSTPGRREGKAVRAELTVGFKAFRESYTSRVEMVSPRYVNATADTASNPLFKHLYTEWSFHPISAQYSGSTVPLSLFGQTASSSTSRPSPSAPPSSSTTRPTQSLTRLDFHLEYAFRNPIYGLVASQAFDVMARKMMNAFEERAIQLYGRR</sequence>
<comment type="subunit">
    <text evidence="2">Interacts with coenzyme Q.</text>
</comment>
<dbReference type="SUPFAM" id="SSF55961">
    <property type="entry name" value="Bet v1-like"/>
    <property type="match status" value="2"/>
</dbReference>
<dbReference type="Gene3D" id="3.30.530.20">
    <property type="match status" value="1"/>
</dbReference>